<feature type="binding site" evidence="9">
    <location>
        <position position="61"/>
    </location>
    <ligand>
        <name>Zn(2+)</name>
        <dbReference type="ChEBI" id="CHEBI:29105"/>
        <label>1</label>
        <note>catalytic</note>
    </ligand>
</feature>
<dbReference type="FunFam" id="3.60.15.10:FF:000002">
    <property type="entry name" value="Ribonuclease Z"/>
    <property type="match status" value="1"/>
</dbReference>
<dbReference type="GO" id="GO:0042802">
    <property type="term" value="F:identical protein binding"/>
    <property type="evidence" value="ECO:0007669"/>
    <property type="project" value="UniProtKB-ARBA"/>
</dbReference>
<reference evidence="11 12" key="1">
    <citation type="journal article" date="2011" name="PLoS ONE">
        <title>Haloquadratum walsbyi: limited diversity in a global pond.</title>
        <authorList>
            <person name="Dyall-Smith M."/>
            <person name="Pfeiffer F."/>
            <person name="Klee K."/>
            <person name="Palm P."/>
            <person name="Gross K."/>
            <person name="Schuster S.C."/>
            <person name="Rampp M."/>
            <person name="Oesterhelt D."/>
        </authorList>
    </citation>
    <scope>NUCLEOTIDE SEQUENCE [LARGE SCALE GENOMIC DNA]</scope>
    <source>
        <strain evidence="12">DSM 16854 / JCM 12705 / C23</strain>
    </source>
</reference>
<feature type="binding site" evidence="9">
    <location>
        <position position="64"/>
    </location>
    <ligand>
        <name>Zn(2+)</name>
        <dbReference type="ChEBI" id="CHEBI:29105"/>
        <label>2</label>
        <note>catalytic</note>
    </ligand>
</feature>
<dbReference type="GeneID" id="12448818"/>
<comment type="catalytic activity">
    <reaction evidence="1 9">
        <text>Endonucleolytic cleavage of RNA, removing extra 3' nucleotides from tRNA precursor, generating 3' termini of tRNAs. A 3'-hydroxy group is left at the tRNA terminus and a 5'-phosphoryl group is left at the trailer molecule.</text>
        <dbReference type="EC" id="3.1.26.11"/>
    </reaction>
</comment>
<dbReference type="Pfam" id="PF00753">
    <property type="entry name" value="Lactamase_B"/>
    <property type="match status" value="1"/>
</dbReference>
<keyword evidence="4 9" id="KW-0540">Nuclease</keyword>
<dbReference type="PANTHER" id="PTHR46018">
    <property type="entry name" value="ZINC PHOSPHODIESTERASE ELAC PROTEIN 1"/>
    <property type="match status" value="1"/>
</dbReference>
<sequence>MRATFLGTGGAVPTTERGPSAFFVERNGERLLFDCGEGTQRQMMRFGTGFSLSHIFVTHLHGDHILGIPGLIQTLDFNDRTDALAIHGPPGSKPHLRHLVETAGYRPGYPINIREIRPGTVAVDTEEYIIRSFETSHRGVTSIGYALIESDRKGRFNRDRAESLGVPVGPKFGRLHDGESVKLADGSIVHPEQVVGDSRPGRRVVYTGDTRPTETTVEAANNADLLVHDATFAADRASRAKQTGHSTAQEAAQIATRADARRLALTHVSSRYAGDVTPLESDATAAFDGQQAFVPDDGYTLDIPFPDADDNHLSDNIP</sequence>
<accession>G0LF99</accession>
<dbReference type="EMBL" id="FR746099">
    <property type="protein sequence ID" value="CCC41662.1"/>
    <property type="molecule type" value="Genomic_DNA"/>
</dbReference>
<dbReference type="EC" id="3.1.26.11" evidence="9"/>
<dbReference type="SMART" id="SM00849">
    <property type="entry name" value="Lactamase_B"/>
    <property type="match status" value="1"/>
</dbReference>
<evidence type="ECO:0000256" key="7">
    <source>
        <dbReference type="ARBA" id="ARBA00022801"/>
    </source>
</evidence>
<dbReference type="Proteomes" id="UP000007954">
    <property type="component" value="Chromosome"/>
</dbReference>
<dbReference type="OrthoDB" id="85118at2157"/>
<dbReference type="Gene3D" id="3.60.15.10">
    <property type="entry name" value="Ribonuclease Z/Hydroxyacylglutathione hydrolase-like"/>
    <property type="match status" value="1"/>
</dbReference>
<dbReference type="InterPro" id="IPR001279">
    <property type="entry name" value="Metallo-B-lactamas"/>
</dbReference>
<feature type="binding site" evidence="9">
    <location>
        <position position="63"/>
    </location>
    <ligand>
        <name>Zn(2+)</name>
        <dbReference type="ChEBI" id="CHEBI:29105"/>
        <label>2</label>
        <note>catalytic</note>
    </ligand>
</feature>
<gene>
    <name evidence="11" type="primary">rnz2</name>
    <name evidence="9" type="synonym">rnz</name>
    <name evidence="11" type="ordered locus">Hqrw_3929</name>
</gene>
<dbReference type="NCBIfam" id="NF000801">
    <property type="entry name" value="PRK00055.1-3"/>
    <property type="match status" value="1"/>
</dbReference>
<dbReference type="SUPFAM" id="SSF56281">
    <property type="entry name" value="Metallo-hydrolase/oxidoreductase"/>
    <property type="match status" value="1"/>
</dbReference>
<feature type="binding site" evidence="9">
    <location>
        <position position="137"/>
    </location>
    <ligand>
        <name>Zn(2+)</name>
        <dbReference type="ChEBI" id="CHEBI:29105"/>
        <label>1</label>
        <note>catalytic</note>
    </ligand>
</feature>
<dbReference type="AlphaFoldDB" id="G0LF99"/>
<comment type="cofactor">
    <cofactor evidence="9">
        <name>Zn(2+)</name>
        <dbReference type="ChEBI" id="CHEBI:29105"/>
    </cofactor>
    <text evidence="9">Binds 2 Zn(2+) ions.</text>
</comment>
<feature type="domain" description="Metallo-beta-lactamase" evidence="10">
    <location>
        <begin position="18"/>
        <end position="245"/>
    </location>
</feature>
<keyword evidence="6 9" id="KW-0255">Endonuclease</keyword>
<dbReference type="InterPro" id="IPR036866">
    <property type="entry name" value="RibonucZ/Hydroxyglut_hydro"/>
</dbReference>
<evidence type="ECO:0000256" key="1">
    <source>
        <dbReference type="ARBA" id="ARBA00000402"/>
    </source>
</evidence>
<dbReference type="CDD" id="cd07717">
    <property type="entry name" value="RNaseZ_ZiPD-like_MBL-fold"/>
    <property type="match status" value="1"/>
</dbReference>
<keyword evidence="3 9" id="KW-0819">tRNA processing</keyword>
<keyword evidence="7 9" id="KW-0378">Hydrolase</keyword>
<keyword evidence="5 9" id="KW-0479">Metal-binding</keyword>
<evidence type="ECO:0000256" key="5">
    <source>
        <dbReference type="ARBA" id="ARBA00022723"/>
    </source>
</evidence>
<dbReference type="InterPro" id="IPR013471">
    <property type="entry name" value="RNase_Z/BN"/>
</dbReference>
<evidence type="ECO:0000256" key="4">
    <source>
        <dbReference type="ARBA" id="ARBA00022722"/>
    </source>
</evidence>
<feature type="binding site" evidence="9">
    <location>
        <position position="209"/>
    </location>
    <ligand>
        <name>Zn(2+)</name>
        <dbReference type="ChEBI" id="CHEBI:29105"/>
        <label>2</label>
        <note>catalytic</note>
    </ligand>
</feature>
<evidence type="ECO:0000256" key="8">
    <source>
        <dbReference type="ARBA" id="ARBA00022833"/>
    </source>
</evidence>
<comment type="function">
    <text evidence="9">Zinc phosphodiesterase, which displays some tRNA 3'-processing endonuclease activity. Probably involved in tRNA maturation, by removing a 3'-trailer from precursor tRNA.</text>
</comment>
<keyword evidence="8 9" id="KW-0862">Zinc</keyword>
<feature type="active site" description="Proton acceptor" evidence="9">
    <location>
        <position position="63"/>
    </location>
</feature>
<protein>
    <recommendedName>
        <fullName evidence="9">Ribonuclease Z</fullName>
        <shortName evidence="9">RNase Z</shortName>
        <ecNumber evidence="9">3.1.26.11</ecNumber>
    </recommendedName>
    <alternativeName>
        <fullName evidence="9">tRNA 3 endonuclease</fullName>
    </alternativeName>
    <alternativeName>
        <fullName evidence="9">tRNase Z</fullName>
    </alternativeName>
</protein>
<comment type="subunit">
    <text evidence="2 9">Homodimer.</text>
</comment>
<organism evidence="11 12">
    <name type="scientific">Haloquadratum walsbyi (strain DSM 16854 / JCM 12705 / C23)</name>
    <dbReference type="NCBI Taxonomy" id="768065"/>
    <lineage>
        <taxon>Archaea</taxon>
        <taxon>Methanobacteriati</taxon>
        <taxon>Methanobacteriota</taxon>
        <taxon>Stenosarchaea group</taxon>
        <taxon>Halobacteria</taxon>
        <taxon>Halobacteriales</taxon>
        <taxon>Haloferacaceae</taxon>
        <taxon>Haloquadratum</taxon>
    </lineage>
</organism>
<dbReference type="HAMAP" id="MF_01818">
    <property type="entry name" value="RNase_Z_BN"/>
    <property type="match status" value="1"/>
</dbReference>
<dbReference type="NCBIfam" id="TIGR02651">
    <property type="entry name" value="RNase_Z"/>
    <property type="match status" value="1"/>
</dbReference>
<name>G0LF99_HALWC</name>
<feature type="binding site" evidence="9">
    <location>
        <position position="59"/>
    </location>
    <ligand>
        <name>Zn(2+)</name>
        <dbReference type="ChEBI" id="CHEBI:29105"/>
        <label>1</label>
        <note>catalytic</note>
    </ligand>
</feature>
<evidence type="ECO:0000256" key="2">
    <source>
        <dbReference type="ARBA" id="ARBA00011738"/>
    </source>
</evidence>
<dbReference type="GO" id="GO:0042781">
    <property type="term" value="F:3'-tRNA processing endoribonuclease activity"/>
    <property type="evidence" value="ECO:0007669"/>
    <property type="project" value="UniProtKB-UniRule"/>
</dbReference>
<evidence type="ECO:0000256" key="9">
    <source>
        <dbReference type="HAMAP-Rule" id="MF_01818"/>
    </source>
</evidence>
<evidence type="ECO:0000313" key="11">
    <source>
        <dbReference type="EMBL" id="CCC41662.1"/>
    </source>
</evidence>
<dbReference type="RefSeq" id="WP_014556980.1">
    <property type="nucleotide sequence ID" value="NC_017459.1"/>
</dbReference>
<dbReference type="HOGENOM" id="CLU_031317_2_1_2"/>
<comment type="similarity">
    <text evidence="9">Belongs to the RNase Z family.</text>
</comment>
<feature type="binding site" evidence="9">
    <location>
        <position position="267"/>
    </location>
    <ligand>
        <name>Zn(2+)</name>
        <dbReference type="ChEBI" id="CHEBI:29105"/>
        <label>2</label>
        <note>catalytic</note>
    </ligand>
</feature>
<evidence type="ECO:0000256" key="6">
    <source>
        <dbReference type="ARBA" id="ARBA00022759"/>
    </source>
</evidence>
<dbReference type="GO" id="GO:0008270">
    <property type="term" value="F:zinc ion binding"/>
    <property type="evidence" value="ECO:0007669"/>
    <property type="project" value="UniProtKB-UniRule"/>
</dbReference>
<dbReference type="PANTHER" id="PTHR46018:SF2">
    <property type="entry name" value="ZINC PHOSPHODIESTERASE ELAC PROTEIN 1"/>
    <property type="match status" value="1"/>
</dbReference>
<feature type="binding site" evidence="9">
    <location>
        <position position="209"/>
    </location>
    <ligand>
        <name>Zn(2+)</name>
        <dbReference type="ChEBI" id="CHEBI:29105"/>
        <label>1</label>
        <note>catalytic</note>
    </ligand>
</feature>
<dbReference type="KEGG" id="hwc:Hqrw_3929"/>
<evidence type="ECO:0000259" key="10">
    <source>
        <dbReference type="SMART" id="SM00849"/>
    </source>
</evidence>
<proteinExistence type="inferred from homology"/>
<evidence type="ECO:0000256" key="3">
    <source>
        <dbReference type="ARBA" id="ARBA00022694"/>
    </source>
</evidence>
<evidence type="ECO:0000313" key="12">
    <source>
        <dbReference type="Proteomes" id="UP000007954"/>
    </source>
</evidence>